<keyword evidence="2" id="KW-0472">Membrane</keyword>
<sequence length="152" mass="16050">MTVPPPPSGAHPVDTARHAADREPDTASVGDLVGNVTRNLSTLMRQELALARAEIKQEASKTGKAAGAFGGAGFAAWFVVLFLSLALWAGLSNLMDPGWAALIVGALWAIVAAVLFMSGRSTFRKVHPKPERTVDTLGQVPDALRGHRGDTR</sequence>
<dbReference type="InterPro" id="IPR009937">
    <property type="entry name" value="Phage_holin_3_6"/>
</dbReference>
<evidence type="ECO:0000313" key="3">
    <source>
        <dbReference type="EMBL" id="GAA1880722.1"/>
    </source>
</evidence>
<accession>A0ABN2NRN0</accession>
<gene>
    <name evidence="3" type="ORF">GCM10009836_72550</name>
</gene>
<organism evidence="3 4">
    <name type="scientific">Pseudonocardia ailaonensis</name>
    <dbReference type="NCBI Taxonomy" id="367279"/>
    <lineage>
        <taxon>Bacteria</taxon>
        <taxon>Bacillati</taxon>
        <taxon>Actinomycetota</taxon>
        <taxon>Actinomycetes</taxon>
        <taxon>Pseudonocardiales</taxon>
        <taxon>Pseudonocardiaceae</taxon>
        <taxon>Pseudonocardia</taxon>
    </lineage>
</organism>
<name>A0ABN2NRN0_9PSEU</name>
<evidence type="ECO:0000313" key="4">
    <source>
        <dbReference type="Proteomes" id="UP001500449"/>
    </source>
</evidence>
<dbReference type="Proteomes" id="UP001500449">
    <property type="component" value="Unassembled WGS sequence"/>
</dbReference>
<dbReference type="Pfam" id="PF07332">
    <property type="entry name" value="Phage_holin_3_6"/>
    <property type="match status" value="1"/>
</dbReference>
<feature type="transmembrane region" description="Helical" evidence="2">
    <location>
        <begin position="97"/>
        <end position="117"/>
    </location>
</feature>
<evidence type="ECO:0000256" key="2">
    <source>
        <dbReference type="SAM" id="Phobius"/>
    </source>
</evidence>
<comment type="caution">
    <text evidence="3">The sequence shown here is derived from an EMBL/GenBank/DDBJ whole genome shotgun (WGS) entry which is preliminary data.</text>
</comment>
<evidence type="ECO:0000256" key="1">
    <source>
        <dbReference type="SAM" id="MobiDB-lite"/>
    </source>
</evidence>
<dbReference type="EMBL" id="BAAAQK010000032">
    <property type="protein sequence ID" value="GAA1880722.1"/>
    <property type="molecule type" value="Genomic_DNA"/>
</dbReference>
<feature type="compositionally biased region" description="Basic and acidic residues" evidence="1">
    <location>
        <begin position="14"/>
        <end position="25"/>
    </location>
</feature>
<protein>
    <submittedName>
        <fullName evidence="3">Phage holin family protein</fullName>
    </submittedName>
</protein>
<reference evidence="3 4" key="1">
    <citation type="journal article" date="2019" name="Int. J. Syst. Evol. Microbiol.">
        <title>The Global Catalogue of Microorganisms (GCM) 10K type strain sequencing project: providing services to taxonomists for standard genome sequencing and annotation.</title>
        <authorList>
            <consortium name="The Broad Institute Genomics Platform"/>
            <consortium name="The Broad Institute Genome Sequencing Center for Infectious Disease"/>
            <person name="Wu L."/>
            <person name="Ma J."/>
        </authorList>
    </citation>
    <scope>NUCLEOTIDE SEQUENCE [LARGE SCALE GENOMIC DNA]</scope>
    <source>
        <strain evidence="3 4">JCM 16009</strain>
    </source>
</reference>
<dbReference type="RefSeq" id="WP_344428101.1">
    <property type="nucleotide sequence ID" value="NZ_BAAAQK010000032.1"/>
</dbReference>
<feature type="region of interest" description="Disordered" evidence="1">
    <location>
        <begin position="1"/>
        <end position="28"/>
    </location>
</feature>
<keyword evidence="4" id="KW-1185">Reference proteome</keyword>
<keyword evidence="2" id="KW-0812">Transmembrane</keyword>
<feature type="transmembrane region" description="Helical" evidence="2">
    <location>
        <begin position="66"/>
        <end position="91"/>
    </location>
</feature>
<proteinExistence type="predicted"/>
<keyword evidence="2" id="KW-1133">Transmembrane helix</keyword>